<feature type="domain" description="SHSP" evidence="3">
    <location>
        <begin position="41"/>
        <end position="152"/>
    </location>
</feature>
<proteinExistence type="inferred from homology"/>
<accession>A0A2U3RM00</accession>
<dbReference type="InterPro" id="IPR002068">
    <property type="entry name" value="A-crystallin/Hsp20_dom"/>
</dbReference>
<dbReference type="Pfam" id="PF00011">
    <property type="entry name" value="HSP20"/>
    <property type="match status" value="1"/>
</dbReference>
<comment type="similarity">
    <text evidence="1 2">Belongs to the small heat shock protein (HSP20) family.</text>
</comment>
<sequence length="152" mass="17913">MSFLIRRNKVNNHSNTLRQDLNNVLSDFLNNFSSFQSSLFDEDRALLPRIDVFETDTEYHLEVELPGIKQEDVVLKIDNNILTVEGHKDDQLEEKEKFYYMRERYYGSFKRSISLPSNIDENNIDAKFSDGMLCIKISKREQDKARKIEIKG</sequence>
<dbReference type="Gene3D" id="2.60.40.790">
    <property type="match status" value="1"/>
</dbReference>
<gene>
    <name evidence="4" type="ORF">KARP_00059</name>
</gene>
<evidence type="ECO:0000313" key="5">
    <source>
        <dbReference type="Proteomes" id="UP000245243"/>
    </source>
</evidence>
<dbReference type="InterPro" id="IPR008978">
    <property type="entry name" value="HSP20-like_chaperone"/>
</dbReference>
<dbReference type="InterPro" id="IPR031107">
    <property type="entry name" value="Small_HSP"/>
</dbReference>
<dbReference type="EMBL" id="LS398548">
    <property type="protein sequence ID" value="SPR14197.1"/>
    <property type="molecule type" value="Genomic_DNA"/>
</dbReference>
<dbReference type="AlphaFoldDB" id="A0A2U3RM00"/>
<dbReference type="PANTHER" id="PTHR11527">
    <property type="entry name" value="HEAT-SHOCK PROTEIN 20 FAMILY MEMBER"/>
    <property type="match status" value="1"/>
</dbReference>
<dbReference type="CDD" id="cd06464">
    <property type="entry name" value="ACD_sHsps-like"/>
    <property type="match status" value="1"/>
</dbReference>
<dbReference type="Proteomes" id="UP000245243">
    <property type="component" value="Chromosome I"/>
</dbReference>
<keyword evidence="4" id="KW-0346">Stress response</keyword>
<dbReference type="PROSITE" id="PS01031">
    <property type="entry name" value="SHSP"/>
    <property type="match status" value="1"/>
</dbReference>
<reference evidence="5" key="1">
    <citation type="submission" date="2018-03" db="EMBL/GenBank/DDBJ databases">
        <authorList>
            <person name="Batty M. E."/>
            <person name="Batty M E."/>
        </authorList>
    </citation>
    <scope>NUCLEOTIDE SEQUENCE [LARGE SCALE GENOMIC DNA]</scope>
</reference>
<protein>
    <submittedName>
        <fullName evidence="4">18 kDa heat shock protein</fullName>
    </submittedName>
</protein>
<evidence type="ECO:0000313" key="4">
    <source>
        <dbReference type="EMBL" id="SPR14197.1"/>
    </source>
</evidence>
<dbReference type="SUPFAM" id="SSF49764">
    <property type="entry name" value="HSP20-like chaperones"/>
    <property type="match status" value="1"/>
</dbReference>
<dbReference type="RefSeq" id="WP_045912569.1">
    <property type="nucleotide sequence ID" value="NZ_LS398548.1"/>
</dbReference>
<organism evidence="4 5">
    <name type="scientific">Orientia tsutsugamushi</name>
    <name type="common">Rickettsia tsutsugamushi</name>
    <dbReference type="NCBI Taxonomy" id="784"/>
    <lineage>
        <taxon>Bacteria</taxon>
        <taxon>Pseudomonadati</taxon>
        <taxon>Pseudomonadota</taxon>
        <taxon>Alphaproteobacteria</taxon>
        <taxon>Rickettsiales</taxon>
        <taxon>Rickettsiaceae</taxon>
        <taxon>Rickettsieae</taxon>
        <taxon>Orientia</taxon>
    </lineage>
</organism>
<evidence type="ECO:0000256" key="2">
    <source>
        <dbReference type="RuleBase" id="RU003616"/>
    </source>
</evidence>
<name>A0A2U3RM00_ORITS</name>
<evidence type="ECO:0000256" key="1">
    <source>
        <dbReference type="PROSITE-ProRule" id="PRU00285"/>
    </source>
</evidence>
<evidence type="ECO:0000259" key="3">
    <source>
        <dbReference type="PROSITE" id="PS01031"/>
    </source>
</evidence>